<feature type="compositionally biased region" description="Low complexity" evidence="5">
    <location>
        <begin position="178"/>
        <end position="194"/>
    </location>
</feature>
<feature type="region of interest" description="Disordered" evidence="5">
    <location>
        <begin position="235"/>
        <end position="266"/>
    </location>
</feature>
<organism evidence="7 8">
    <name type="scientific">Fraxinus pennsylvanica</name>
    <dbReference type="NCBI Taxonomy" id="56036"/>
    <lineage>
        <taxon>Eukaryota</taxon>
        <taxon>Viridiplantae</taxon>
        <taxon>Streptophyta</taxon>
        <taxon>Embryophyta</taxon>
        <taxon>Tracheophyta</taxon>
        <taxon>Spermatophyta</taxon>
        <taxon>Magnoliopsida</taxon>
        <taxon>eudicotyledons</taxon>
        <taxon>Gunneridae</taxon>
        <taxon>Pentapetalae</taxon>
        <taxon>asterids</taxon>
        <taxon>lamiids</taxon>
        <taxon>Lamiales</taxon>
        <taxon>Oleaceae</taxon>
        <taxon>Oleeae</taxon>
        <taxon>Fraxinus</taxon>
    </lineage>
</organism>
<gene>
    <name evidence="7" type="ORF">FPE_LOCUS21299</name>
</gene>
<reference evidence="7" key="1">
    <citation type="submission" date="2023-05" db="EMBL/GenBank/DDBJ databases">
        <authorList>
            <person name="Huff M."/>
        </authorList>
    </citation>
    <scope>NUCLEOTIDE SEQUENCE</scope>
</reference>
<dbReference type="InterPro" id="IPR007527">
    <property type="entry name" value="Znf_SWIM"/>
</dbReference>
<evidence type="ECO:0000259" key="6">
    <source>
        <dbReference type="PROSITE" id="PS50966"/>
    </source>
</evidence>
<evidence type="ECO:0000256" key="5">
    <source>
        <dbReference type="SAM" id="MobiDB-lite"/>
    </source>
</evidence>
<evidence type="ECO:0000313" key="8">
    <source>
        <dbReference type="Proteomes" id="UP000834106"/>
    </source>
</evidence>
<evidence type="ECO:0000256" key="3">
    <source>
        <dbReference type="ARBA" id="ARBA00022833"/>
    </source>
</evidence>
<dbReference type="SMART" id="SM00666">
    <property type="entry name" value="PB1"/>
    <property type="match status" value="1"/>
</dbReference>
<evidence type="ECO:0000313" key="7">
    <source>
        <dbReference type="EMBL" id="CAI9773869.1"/>
    </source>
</evidence>
<dbReference type="Pfam" id="PF03108">
    <property type="entry name" value="DBD_Tnp_Mut"/>
    <property type="match status" value="1"/>
</dbReference>
<feature type="region of interest" description="Disordered" evidence="5">
    <location>
        <begin position="814"/>
        <end position="856"/>
    </location>
</feature>
<accession>A0AAD1ZQN4</accession>
<evidence type="ECO:0000256" key="1">
    <source>
        <dbReference type="ARBA" id="ARBA00022723"/>
    </source>
</evidence>
<dbReference type="InterPro" id="IPR018289">
    <property type="entry name" value="MULE_transposase_dom"/>
</dbReference>
<dbReference type="PROSITE" id="PS50966">
    <property type="entry name" value="ZF_SWIM"/>
    <property type="match status" value="1"/>
</dbReference>
<keyword evidence="2 4" id="KW-0863">Zinc-finger</keyword>
<keyword evidence="1" id="KW-0479">Metal-binding</keyword>
<evidence type="ECO:0000256" key="2">
    <source>
        <dbReference type="ARBA" id="ARBA00022771"/>
    </source>
</evidence>
<proteinExistence type="predicted"/>
<dbReference type="InterPro" id="IPR000270">
    <property type="entry name" value="PB1_dom"/>
</dbReference>
<protein>
    <recommendedName>
        <fullName evidence="6">SWIM-type domain-containing protein</fullName>
    </recommendedName>
</protein>
<dbReference type="PANTHER" id="PTHR31973:SF149">
    <property type="entry name" value="SWIM-TYPE DOMAIN-CONTAINING PROTEIN"/>
    <property type="match status" value="1"/>
</dbReference>
<dbReference type="PANTHER" id="PTHR31973">
    <property type="entry name" value="POLYPROTEIN, PUTATIVE-RELATED"/>
    <property type="match status" value="1"/>
</dbReference>
<keyword evidence="3" id="KW-0862">Zinc</keyword>
<dbReference type="GO" id="GO:0008270">
    <property type="term" value="F:zinc ion binding"/>
    <property type="evidence" value="ECO:0007669"/>
    <property type="project" value="UniProtKB-KW"/>
</dbReference>
<dbReference type="Proteomes" id="UP000834106">
    <property type="component" value="Chromosome 13"/>
</dbReference>
<dbReference type="Pfam" id="PF04434">
    <property type="entry name" value="SWIM"/>
    <property type="match status" value="1"/>
</dbReference>
<evidence type="ECO:0000256" key="4">
    <source>
        <dbReference type="PROSITE-ProRule" id="PRU00325"/>
    </source>
</evidence>
<name>A0AAD1ZQN4_9LAMI</name>
<sequence>MAKRKLILICQSGGDFVTNDDGTLSYKGGEANAVNINDETRFDDLKLKLAEMCNLNHGTISIKYFLPGNSRNLITLRNDKDLQRMIDFHGISVTADIFVNGKEGFDCDAVKVQESRGSDIKLAETVNPVAPSANAKQVVNDVQPCASHANAAPNDSLSPVSAPGSTVVAGATAKNLGRPSRASTASTPSSGPGADYDSDYAPLVELAVHAAAQSSTGLPTGGSPADTVKKRRRMALKKNGPRGPTTSSAADNGRKKRSRKKNISAVNDDLEEHQRYNSLGNDDHDILSVHDDDDDLPENLVLSWKDYITGVGQEFKSVKEFREALQKYAIAHRFVYKLKKNDTIRARGICAAEGCSWKIHASRDSTSQSFQIKKFNNTHTCGGESWKNDNPAKKWLVGVIKNKLRESPHHKTKEISNSISQDFGIQLTYTQVRRRIRDAREQLQGSYKKSYNWLPWFCKKVVETNPGSIVKVVTNDEKRLQCLFVSFYSSINGFHGGCRPILFLESTSLRSKYREILLTATAVDADDGFFPVAFAIVDVEKKDNWLLFLKQLKSAISTSQSITFVSDREKGLKESILEVFENACHGYSMFHLMKSFKRNMKGPFHGDGRCVLPESFLAAAHAVRLNDFKKFTEQIRQISPHVYDWVIQIEPENWTCLSFKGEQYNHITQNVAESYTKLMEEKRELTIMQKIEALRCMMNELINSRQIESSKWTTQLTPSKEKFMQEAVLKAFGLRVFASSDILFEVHDNSTHVVNVEKRECTCLEWKESGLPCYHAIAALNFAGKNVYNYCSRYFTTETYQSTYSKSINPIPGIDKPMQKENGDSDTVEVLPPCPPRMQNQHEEEESKTENPDKKTVTCTRCKQLGHNKSSCKDDI</sequence>
<dbReference type="Pfam" id="PF00564">
    <property type="entry name" value="PB1"/>
    <property type="match status" value="1"/>
</dbReference>
<feature type="region of interest" description="Disordered" evidence="5">
    <location>
        <begin position="172"/>
        <end position="198"/>
    </location>
</feature>
<dbReference type="AlphaFoldDB" id="A0AAD1ZQN4"/>
<feature type="domain" description="SWIM-type" evidence="6">
    <location>
        <begin position="752"/>
        <end position="784"/>
    </location>
</feature>
<dbReference type="SUPFAM" id="SSF54277">
    <property type="entry name" value="CAD &amp; PB1 domains"/>
    <property type="match status" value="1"/>
</dbReference>
<keyword evidence="8" id="KW-1185">Reference proteome</keyword>
<dbReference type="SMART" id="SM00575">
    <property type="entry name" value="ZnF_PMZ"/>
    <property type="match status" value="1"/>
</dbReference>
<dbReference type="Pfam" id="PF10551">
    <property type="entry name" value="MULE"/>
    <property type="match status" value="1"/>
</dbReference>
<dbReference type="InterPro" id="IPR006564">
    <property type="entry name" value="Znf_PMZ"/>
</dbReference>
<dbReference type="InterPro" id="IPR004332">
    <property type="entry name" value="Transposase_MuDR"/>
</dbReference>
<dbReference type="EMBL" id="OU503048">
    <property type="protein sequence ID" value="CAI9773869.1"/>
    <property type="molecule type" value="Genomic_DNA"/>
</dbReference>